<evidence type="ECO:0000256" key="1">
    <source>
        <dbReference type="ARBA" id="ARBA00010333"/>
    </source>
</evidence>
<protein>
    <recommendedName>
        <fullName evidence="4">Solute-binding protein family 3/N-terminal domain-containing protein</fullName>
    </recommendedName>
</protein>
<dbReference type="GO" id="GO:0006865">
    <property type="term" value="P:amino acid transport"/>
    <property type="evidence" value="ECO:0007669"/>
    <property type="project" value="TreeGrafter"/>
</dbReference>
<dbReference type="InterPro" id="IPR051455">
    <property type="entry name" value="Bact_solute-bind_prot3"/>
</dbReference>
<evidence type="ECO:0000313" key="6">
    <source>
        <dbReference type="Proteomes" id="UP000070433"/>
    </source>
</evidence>
<dbReference type="Pfam" id="PF00497">
    <property type="entry name" value="SBP_bac_3"/>
    <property type="match status" value="1"/>
</dbReference>
<keyword evidence="6" id="KW-1185">Reference proteome</keyword>
<evidence type="ECO:0000256" key="3">
    <source>
        <dbReference type="ARBA" id="ARBA00022729"/>
    </source>
</evidence>
<dbReference type="SMART" id="SM00062">
    <property type="entry name" value="PBPb"/>
    <property type="match status" value="1"/>
</dbReference>
<dbReference type="Proteomes" id="UP000070433">
    <property type="component" value="Chromosome"/>
</dbReference>
<evidence type="ECO:0000313" key="5">
    <source>
        <dbReference type="EMBL" id="AMO22382.1"/>
    </source>
</evidence>
<proteinExistence type="inferred from homology"/>
<dbReference type="GO" id="GO:0030288">
    <property type="term" value="C:outer membrane-bounded periplasmic space"/>
    <property type="evidence" value="ECO:0007669"/>
    <property type="project" value="TreeGrafter"/>
</dbReference>
<gene>
    <name evidence="5" type="ORF">UC35_05050</name>
</gene>
<evidence type="ECO:0000259" key="4">
    <source>
        <dbReference type="SMART" id="SM00062"/>
    </source>
</evidence>
<organism evidence="5 6">
    <name type="scientific">Ramlibacter tataouinensis</name>
    <dbReference type="NCBI Taxonomy" id="94132"/>
    <lineage>
        <taxon>Bacteria</taxon>
        <taxon>Pseudomonadati</taxon>
        <taxon>Pseudomonadota</taxon>
        <taxon>Betaproteobacteria</taxon>
        <taxon>Burkholderiales</taxon>
        <taxon>Comamonadaceae</taxon>
        <taxon>Ramlibacter</taxon>
    </lineage>
</organism>
<dbReference type="GO" id="GO:0005576">
    <property type="term" value="C:extracellular region"/>
    <property type="evidence" value="ECO:0007669"/>
    <property type="project" value="TreeGrafter"/>
</dbReference>
<dbReference type="EMBL" id="CP010951">
    <property type="protein sequence ID" value="AMO22382.1"/>
    <property type="molecule type" value="Genomic_DNA"/>
</dbReference>
<name>A0A127JWH5_9BURK</name>
<keyword evidence="2" id="KW-0813">Transport</keyword>
<dbReference type="PANTHER" id="PTHR30085">
    <property type="entry name" value="AMINO ACID ABC TRANSPORTER PERMEASE"/>
    <property type="match status" value="1"/>
</dbReference>
<dbReference type="PANTHER" id="PTHR30085:SF2">
    <property type="entry name" value="GLUTAMATE_ASPARTATE IMPORT SOLUTE-BINDING PROTEIN"/>
    <property type="match status" value="1"/>
</dbReference>
<keyword evidence="3" id="KW-0732">Signal</keyword>
<feature type="domain" description="Solute-binding protein family 3/N-terminal" evidence="4">
    <location>
        <begin position="26"/>
        <end position="256"/>
    </location>
</feature>
<dbReference type="InterPro" id="IPR001638">
    <property type="entry name" value="Solute-binding_3/MltF_N"/>
</dbReference>
<dbReference type="PATRIC" id="fig|94132.3.peg.1016"/>
<comment type="similarity">
    <text evidence="1">Belongs to the bacterial solute-binding protein 3 family.</text>
</comment>
<dbReference type="AlphaFoldDB" id="A0A127JWH5"/>
<reference evidence="5 6" key="1">
    <citation type="journal article" date="2014" name="Int. J. Syst. Evol. Microbiol.">
        <title>Ramlibacter solisilvae sp. nov., isolated from forest soil, and emended description of the genus Ramlibacter.</title>
        <authorList>
            <person name="Lee H.J."/>
            <person name="Lee S.H."/>
            <person name="Lee S.S."/>
            <person name="Lee J.S."/>
            <person name="Kim Y."/>
            <person name="Kim S.C."/>
            <person name="Jeon C.O."/>
        </authorList>
    </citation>
    <scope>NUCLEOTIDE SEQUENCE [LARGE SCALE GENOMIC DNA]</scope>
    <source>
        <strain evidence="5 6">5-10</strain>
    </source>
</reference>
<accession>A0A127JWH5</accession>
<dbReference type="SUPFAM" id="SSF53850">
    <property type="entry name" value="Periplasmic binding protein-like II"/>
    <property type="match status" value="1"/>
</dbReference>
<sequence length="275" mass="29331">MLTGCATAPGAASAKDTVARLGETKSLTLGYREDSKPFSFKDEKGSPAGYSVELCKRVAAQIQQQLKLPQLELKWVPVTVASRMQAVRDGTVDLECGSTSRTFDREATVDFSNTIWVQDSSFVSLASAPVVRVADLNGKKVGVIAGSTTEAALKALAPAGVVPVFVLVPTHSDGVAAVRDGRADAYATDRLILVGEVLGGPPGATLMMSDESLSIETYSLMMRRDADFRLAVNRALAEIYRNGELGKVFQQVFGANVRPSRLLEAALLLNALPER</sequence>
<dbReference type="Gene3D" id="3.40.190.10">
    <property type="entry name" value="Periplasmic binding protein-like II"/>
    <property type="match status" value="2"/>
</dbReference>
<dbReference type="CDD" id="cd13688">
    <property type="entry name" value="PBP2_GltI_DEBP"/>
    <property type="match status" value="1"/>
</dbReference>
<evidence type="ECO:0000256" key="2">
    <source>
        <dbReference type="ARBA" id="ARBA00022448"/>
    </source>
</evidence>